<proteinExistence type="predicted"/>
<sequence length="145" mass="14803">MSARRLLASTILGLGALFTASTAVPAAAAQVPLESVAPVRAAAAPVPVTTLKCDGDTYKCTANLQFGDGKWIAQWDTSVLHQAAASVPARVAAAPVPVTALKCDGDTYKCTANLQFGDGKWIAQWNGVSPGTGRCRACAGDGSEV</sequence>
<dbReference type="OrthoDB" id="4282878at2"/>
<evidence type="ECO:0000313" key="2">
    <source>
        <dbReference type="EMBL" id="TKA13422.1"/>
    </source>
</evidence>
<keyword evidence="1" id="KW-0732">Signal</keyword>
<keyword evidence="3" id="KW-1185">Reference proteome</keyword>
<feature type="signal peptide" evidence="1">
    <location>
        <begin position="1"/>
        <end position="28"/>
    </location>
</feature>
<evidence type="ECO:0000256" key="1">
    <source>
        <dbReference type="SAM" id="SignalP"/>
    </source>
</evidence>
<gene>
    <name evidence="2" type="ORF">FCI23_01645</name>
</gene>
<evidence type="ECO:0000313" key="3">
    <source>
        <dbReference type="Proteomes" id="UP000305778"/>
    </source>
</evidence>
<dbReference type="AlphaFoldDB" id="A0A4U0STK8"/>
<organism evidence="2 3">
    <name type="scientific">Actinacidiphila oryziradicis</name>
    <dbReference type="NCBI Taxonomy" id="2571141"/>
    <lineage>
        <taxon>Bacteria</taxon>
        <taxon>Bacillati</taxon>
        <taxon>Actinomycetota</taxon>
        <taxon>Actinomycetes</taxon>
        <taxon>Kitasatosporales</taxon>
        <taxon>Streptomycetaceae</taxon>
        <taxon>Actinacidiphila</taxon>
    </lineage>
</organism>
<reference evidence="2 3" key="1">
    <citation type="submission" date="2019-04" db="EMBL/GenBank/DDBJ databases">
        <title>Streptomyces oryziradicis sp. nov., a novel actinomycete isolated from rhizosphere soil of rice (Oryza sativa L.).</title>
        <authorList>
            <person name="Li C."/>
        </authorList>
    </citation>
    <scope>NUCLEOTIDE SEQUENCE [LARGE SCALE GENOMIC DNA]</scope>
    <source>
        <strain evidence="2 3">NEAU-C40</strain>
    </source>
</reference>
<dbReference type="RefSeq" id="WP_136721582.1">
    <property type="nucleotide sequence ID" value="NZ_SUMC01000001.1"/>
</dbReference>
<name>A0A4U0STK8_9ACTN</name>
<feature type="chain" id="PRO_5021026970" description="Ig-like domain-containing protein" evidence="1">
    <location>
        <begin position="29"/>
        <end position="145"/>
    </location>
</feature>
<accession>A0A4U0STK8</accession>
<protein>
    <recommendedName>
        <fullName evidence="4">Ig-like domain-containing protein</fullName>
    </recommendedName>
</protein>
<evidence type="ECO:0008006" key="4">
    <source>
        <dbReference type="Google" id="ProtNLM"/>
    </source>
</evidence>
<comment type="caution">
    <text evidence="2">The sequence shown here is derived from an EMBL/GenBank/DDBJ whole genome shotgun (WGS) entry which is preliminary data.</text>
</comment>
<dbReference type="Proteomes" id="UP000305778">
    <property type="component" value="Unassembled WGS sequence"/>
</dbReference>
<dbReference type="EMBL" id="SUMC01000001">
    <property type="protein sequence ID" value="TKA13422.1"/>
    <property type="molecule type" value="Genomic_DNA"/>
</dbReference>